<dbReference type="Gene3D" id="1.10.10.10">
    <property type="entry name" value="Winged helix-like DNA-binding domain superfamily/Winged helix DNA-binding domain"/>
    <property type="match status" value="1"/>
</dbReference>
<feature type="domain" description="Iron dependent repressor metal binding and dimerisation" evidence="8">
    <location>
        <begin position="88"/>
        <end position="145"/>
    </location>
</feature>
<evidence type="ECO:0000259" key="8">
    <source>
        <dbReference type="Pfam" id="PF02742"/>
    </source>
</evidence>
<feature type="domain" description="HTH dtxR-type" evidence="7">
    <location>
        <begin position="25"/>
        <end position="80"/>
    </location>
</feature>
<dbReference type="RefSeq" id="WP_219937271.1">
    <property type="nucleotide sequence ID" value="NZ_JAGFNY010000009.1"/>
</dbReference>
<evidence type="ECO:0000259" key="7">
    <source>
        <dbReference type="Pfam" id="PF01325"/>
    </source>
</evidence>
<evidence type="ECO:0000313" key="10">
    <source>
        <dbReference type="Proteomes" id="UP000731465"/>
    </source>
</evidence>
<dbReference type="Pfam" id="PF01325">
    <property type="entry name" value="Fe_dep_repress"/>
    <property type="match status" value="1"/>
</dbReference>
<dbReference type="Gene3D" id="1.10.60.10">
    <property type="entry name" value="Iron dependent repressor, metal binding and dimerisation domain"/>
    <property type="match status" value="1"/>
</dbReference>
<evidence type="ECO:0000256" key="3">
    <source>
        <dbReference type="ARBA" id="ARBA00023015"/>
    </source>
</evidence>
<dbReference type="InterPro" id="IPR036388">
    <property type="entry name" value="WH-like_DNA-bd_sf"/>
</dbReference>
<name>A0ABS7DFH7_9GAMM</name>
<evidence type="ECO:0000256" key="5">
    <source>
        <dbReference type="ARBA" id="ARBA00023163"/>
    </source>
</evidence>
<dbReference type="PANTHER" id="PTHR33238:SF7">
    <property type="entry name" value="IRON-DEPENDENT TRANSCRIPTIONAL REGULATOR"/>
    <property type="match status" value="1"/>
</dbReference>
<protein>
    <recommendedName>
        <fullName evidence="2">Transcriptional regulator MntR</fullName>
    </recommendedName>
</protein>
<evidence type="ECO:0000256" key="4">
    <source>
        <dbReference type="ARBA" id="ARBA00023125"/>
    </source>
</evidence>
<evidence type="ECO:0000256" key="1">
    <source>
        <dbReference type="ARBA" id="ARBA00007871"/>
    </source>
</evidence>
<keyword evidence="5" id="KW-0804">Transcription</keyword>
<keyword evidence="3" id="KW-0805">Transcription regulation</keyword>
<proteinExistence type="inferred from homology"/>
<reference evidence="9 10" key="1">
    <citation type="submission" date="2021-03" db="EMBL/GenBank/DDBJ databases">
        <title>Succinivibrio sp. nov. isolated from feces of cow.</title>
        <authorList>
            <person name="Choi J.-Y."/>
        </authorList>
    </citation>
    <scope>NUCLEOTIDE SEQUENCE [LARGE SCALE GENOMIC DNA]</scope>
    <source>
        <strain evidence="9 10">AGMB01872</strain>
    </source>
</reference>
<dbReference type="SMART" id="SM00529">
    <property type="entry name" value="HTH_DTXR"/>
    <property type="match status" value="1"/>
</dbReference>
<evidence type="ECO:0000256" key="6">
    <source>
        <dbReference type="ARBA" id="ARBA00025185"/>
    </source>
</evidence>
<dbReference type="Pfam" id="PF02742">
    <property type="entry name" value="Fe_dep_repr_C"/>
    <property type="match status" value="1"/>
</dbReference>
<comment type="similarity">
    <text evidence="1">Belongs to the DtxR/MntR family.</text>
</comment>
<dbReference type="PANTHER" id="PTHR33238">
    <property type="entry name" value="IRON (METAL) DEPENDENT REPRESSOR, DTXR FAMILY"/>
    <property type="match status" value="1"/>
</dbReference>
<accession>A0ABS7DFH7</accession>
<sequence>MKLIKSAPTVLDAVPESVQKKAGELAESGETYLEAIYVIKERRENGLVRAVDVANELGLSRPSVSRGLSLLKERGYISVELAGDIEFTKEGRALAEKIFKRHQYLTVFFKHIANVPSDIAESDACRVEHVISEHTMNGIIEYLKKNDIV</sequence>
<dbReference type="EMBL" id="JAGFNY010000009">
    <property type="protein sequence ID" value="MBW7570052.1"/>
    <property type="molecule type" value="Genomic_DNA"/>
</dbReference>
<dbReference type="InterPro" id="IPR022689">
    <property type="entry name" value="Iron_dep_repressor"/>
</dbReference>
<dbReference type="SUPFAM" id="SSF46785">
    <property type="entry name" value="Winged helix' DNA-binding domain"/>
    <property type="match status" value="1"/>
</dbReference>
<dbReference type="Proteomes" id="UP000731465">
    <property type="component" value="Unassembled WGS sequence"/>
</dbReference>
<keyword evidence="10" id="KW-1185">Reference proteome</keyword>
<comment type="caution">
    <text evidence="9">The sequence shown here is derived from an EMBL/GenBank/DDBJ whole genome shotgun (WGS) entry which is preliminary data.</text>
</comment>
<dbReference type="InterPro" id="IPR001367">
    <property type="entry name" value="Fe_dep_repressor"/>
</dbReference>
<organism evidence="9 10">
    <name type="scientific">Succinivibrio faecicola</name>
    <dbReference type="NCBI Taxonomy" id="2820300"/>
    <lineage>
        <taxon>Bacteria</taxon>
        <taxon>Pseudomonadati</taxon>
        <taxon>Pseudomonadota</taxon>
        <taxon>Gammaproteobacteria</taxon>
        <taxon>Aeromonadales</taxon>
        <taxon>Succinivibrionaceae</taxon>
        <taxon>Succinivibrio</taxon>
    </lineage>
</organism>
<dbReference type="InterPro" id="IPR036421">
    <property type="entry name" value="Fe_dep_repressor_sf"/>
</dbReference>
<dbReference type="InterPro" id="IPR036390">
    <property type="entry name" value="WH_DNA-bd_sf"/>
</dbReference>
<comment type="function">
    <text evidence="6">In the presence of manganese, represses expression of mntH and mntS. Up-regulates expression of mntP.</text>
</comment>
<evidence type="ECO:0000313" key="9">
    <source>
        <dbReference type="EMBL" id="MBW7570052.1"/>
    </source>
</evidence>
<gene>
    <name evidence="9" type="ORF">J5V48_03990</name>
</gene>
<dbReference type="SUPFAM" id="SSF47979">
    <property type="entry name" value="Iron-dependent repressor protein, dimerization domain"/>
    <property type="match status" value="1"/>
</dbReference>
<evidence type="ECO:0000256" key="2">
    <source>
        <dbReference type="ARBA" id="ARBA00022386"/>
    </source>
</evidence>
<keyword evidence="4" id="KW-0238">DNA-binding</keyword>
<dbReference type="InterPro" id="IPR050536">
    <property type="entry name" value="DtxR_MntR_Metal-Reg"/>
</dbReference>
<dbReference type="InterPro" id="IPR022687">
    <property type="entry name" value="HTH_DTXR"/>
</dbReference>